<gene>
    <name evidence="2" type="ORF">LOD99_4469</name>
</gene>
<dbReference type="InterPro" id="IPR011042">
    <property type="entry name" value="6-blade_b-propeller_TolB-like"/>
</dbReference>
<dbReference type="Proteomes" id="UP001165289">
    <property type="component" value="Unassembled WGS sequence"/>
</dbReference>
<proteinExistence type="predicted"/>
<name>A0AAV7JUX0_9METZ</name>
<feature type="chain" id="PRO_5043451250" evidence="1">
    <location>
        <begin position="17"/>
        <end position="155"/>
    </location>
</feature>
<keyword evidence="1" id="KW-0732">Signal</keyword>
<feature type="signal peptide" evidence="1">
    <location>
        <begin position="1"/>
        <end position="16"/>
    </location>
</feature>
<protein>
    <submittedName>
        <fullName evidence="2">RING finger protein nhl-1</fullName>
    </submittedName>
</protein>
<keyword evidence="3" id="KW-1185">Reference proteome</keyword>
<dbReference type="AlphaFoldDB" id="A0AAV7JUX0"/>
<accession>A0AAV7JUX0</accession>
<evidence type="ECO:0000313" key="3">
    <source>
        <dbReference type="Proteomes" id="UP001165289"/>
    </source>
</evidence>
<evidence type="ECO:0000313" key="2">
    <source>
        <dbReference type="EMBL" id="KAI6652686.1"/>
    </source>
</evidence>
<dbReference type="Gene3D" id="2.120.10.30">
    <property type="entry name" value="TolB, C-terminal domain"/>
    <property type="match status" value="1"/>
</dbReference>
<comment type="caution">
    <text evidence="2">The sequence shown here is derived from an EMBL/GenBank/DDBJ whole genome shotgun (WGS) entry which is preliminary data.</text>
</comment>
<dbReference type="EMBL" id="JAKMXF010000298">
    <property type="protein sequence ID" value="KAI6652686.1"/>
    <property type="molecule type" value="Genomic_DNA"/>
</dbReference>
<dbReference type="SUPFAM" id="SSF101898">
    <property type="entry name" value="NHL repeat"/>
    <property type="match status" value="1"/>
</dbReference>
<organism evidence="2 3">
    <name type="scientific">Oopsacas minuta</name>
    <dbReference type="NCBI Taxonomy" id="111878"/>
    <lineage>
        <taxon>Eukaryota</taxon>
        <taxon>Metazoa</taxon>
        <taxon>Porifera</taxon>
        <taxon>Hexactinellida</taxon>
        <taxon>Hexasterophora</taxon>
        <taxon>Lyssacinosida</taxon>
        <taxon>Leucopsacidae</taxon>
        <taxon>Oopsacas</taxon>
    </lineage>
</organism>
<sequence length="155" mass="17518">MWVYACLLQLIALTFDLKEEKKISLNSNFCILGKSDVRDISFAQREFYILFDQTEYPIQTFSREGTLIRCVVQKDLLNEVRFFCLDQQLHIIVTDGSTTQVKILSNEGKLIAQFGEKGPAAGKFTNIRGVAVYDVGTIITVGEKDHNTLQAFSLT</sequence>
<reference evidence="2 3" key="1">
    <citation type="journal article" date="2023" name="BMC Biol.">
        <title>The compact genome of the sponge Oopsacas minuta (Hexactinellida) is lacking key metazoan core genes.</title>
        <authorList>
            <person name="Santini S."/>
            <person name="Schenkelaars Q."/>
            <person name="Jourda C."/>
            <person name="Duchesne M."/>
            <person name="Belahbib H."/>
            <person name="Rocher C."/>
            <person name="Selva M."/>
            <person name="Riesgo A."/>
            <person name="Vervoort M."/>
            <person name="Leys S.P."/>
            <person name="Kodjabachian L."/>
            <person name="Le Bivic A."/>
            <person name="Borchiellini C."/>
            <person name="Claverie J.M."/>
            <person name="Renard E."/>
        </authorList>
    </citation>
    <scope>NUCLEOTIDE SEQUENCE [LARGE SCALE GENOMIC DNA]</scope>
    <source>
        <strain evidence="2">SPO-2</strain>
    </source>
</reference>
<evidence type="ECO:0000256" key="1">
    <source>
        <dbReference type="SAM" id="SignalP"/>
    </source>
</evidence>